<keyword evidence="1" id="KW-0472">Membrane</keyword>
<proteinExistence type="predicted"/>
<dbReference type="Proteomes" id="UP001642487">
    <property type="component" value="Chromosome 1"/>
</dbReference>
<sequence length="65" mass="7404">MPCSCVLMSLVVTLPLSVLPDLSFDCLCFCKMALFTSADPRLLYLFFFFLFSLFFLFLYPSLGVV</sequence>
<evidence type="ECO:0000313" key="3">
    <source>
        <dbReference type="EMBL" id="CAK9309109.1"/>
    </source>
</evidence>
<organism evidence="3 4">
    <name type="scientific">Citrullus colocynthis</name>
    <name type="common">colocynth</name>
    <dbReference type="NCBI Taxonomy" id="252529"/>
    <lineage>
        <taxon>Eukaryota</taxon>
        <taxon>Viridiplantae</taxon>
        <taxon>Streptophyta</taxon>
        <taxon>Embryophyta</taxon>
        <taxon>Tracheophyta</taxon>
        <taxon>Spermatophyta</taxon>
        <taxon>Magnoliopsida</taxon>
        <taxon>eudicotyledons</taxon>
        <taxon>Gunneridae</taxon>
        <taxon>Pentapetalae</taxon>
        <taxon>rosids</taxon>
        <taxon>fabids</taxon>
        <taxon>Cucurbitales</taxon>
        <taxon>Cucurbitaceae</taxon>
        <taxon>Benincaseae</taxon>
        <taxon>Citrullus</taxon>
    </lineage>
</organism>
<reference evidence="3 4" key="1">
    <citation type="submission" date="2024-03" db="EMBL/GenBank/DDBJ databases">
        <authorList>
            <person name="Gkanogiannis A."/>
            <person name="Becerra Lopez-Lavalle L."/>
        </authorList>
    </citation>
    <scope>NUCLEOTIDE SEQUENCE [LARGE SCALE GENOMIC DNA]</scope>
</reference>
<name>A0ABP0XLR7_9ROSI</name>
<feature type="signal peptide" evidence="2">
    <location>
        <begin position="1"/>
        <end position="20"/>
    </location>
</feature>
<feature type="transmembrane region" description="Helical" evidence="1">
    <location>
        <begin position="42"/>
        <end position="62"/>
    </location>
</feature>
<keyword evidence="1" id="KW-0812">Transmembrane</keyword>
<dbReference type="EMBL" id="OZ021735">
    <property type="protein sequence ID" value="CAK9309109.1"/>
    <property type="molecule type" value="Genomic_DNA"/>
</dbReference>
<feature type="chain" id="PRO_5046105327" evidence="2">
    <location>
        <begin position="21"/>
        <end position="65"/>
    </location>
</feature>
<evidence type="ECO:0000313" key="4">
    <source>
        <dbReference type="Proteomes" id="UP001642487"/>
    </source>
</evidence>
<keyword evidence="1" id="KW-1133">Transmembrane helix</keyword>
<protein>
    <submittedName>
        <fullName evidence="3">Uncharacterized protein</fullName>
    </submittedName>
</protein>
<gene>
    <name evidence="3" type="ORF">CITCOLO1_LOCUS647</name>
</gene>
<evidence type="ECO:0000256" key="2">
    <source>
        <dbReference type="SAM" id="SignalP"/>
    </source>
</evidence>
<evidence type="ECO:0000256" key="1">
    <source>
        <dbReference type="SAM" id="Phobius"/>
    </source>
</evidence>
<keyword evidence="2" id="KW-0732">Signal</keyword>
<accession>A0ABP0XLR7</accession>
<keyword evidence="4" id="KW-1185">Reference proteome</keyword>